<dbReference type="Proteomes" id="UP000216840">
    <property type="component" value="Unassembled WGS sequence"/>
</dbReference>
<organism evidence="1 2">
    <name type="scientific">Winogradskyella aurantia</name>
    <dbReference type="NCBI Taxonomy" id="1915063"/>
    <lineage>
        <taxon>Bacteria</taxon>
        <taxon>Pseudomonadati</taxon>
        <taxon>Bacteroidota</taxon>
        <taxon>Flavobacteriia</taxon>
        <taxon>Flavobacteriales</taxon>
        <taxon>Flavobacteriaceae</taxon>
        <taxon>Winogradskyella</taxon>
    </lineage>
</organism>
<gene>
    <name evidence="1" type="ORF">CA834_04790</name>
</gene>
<evidence type="ECO:0000313" key="1">
    <source>
        <dbReference type="EMBL" id="OZV69939.1"/>
    </source>
</evidence>
<dbReference type="EMBL" id="NGJN01000002">
    <property type="protein sequence ID" value="OZV69939.1"/>
    <property type="molecule type" value="Genomic_DNA"/>
</dbReference>
<keyword evidence="2" id="KW-1185">Reference proteome</keyword>
<accession>A0A265UXA7</accession>
<protein>
    <submittedName>
        <fullName evidence="1">Uncharacterized protein</fullName>
    </submittedName>
</protein>
<dbReference type="RefSeq" id="WP_094967530.1">
    <property type="nucleotide sequence ID" value="NZ_NGJN01000002.1"/>
</dbReference>
<evidence type="ECO:0000313" key="2">
    <source>
        <dbReference type="Proteomes" id="UP000216840"/>
    </source>
</evidence>
<dbReference type="OrthoDB" id="1424919at2"/>
<name>A0A265UXA7_9FLAO</name>
<sequence length="196" mass="23423">MNNFLYTAIPNLKPFDYSEHYKTHFINQNWVLVNGISEKKSVYTFKNDNILEITRQDDVINTSWEIDMQNVFTVETEDGLIVVKAYFKDNDILVLDYQNKDDFALFINTTDYNEDVNSVDDINNFLKAKYRKKVSNVIYEHQFYYIEKAEEFGPFKVEKLNEKVKKEEISPYCFVRDINENDYSKRLRIADLIQEL</sequence>
<comment type="caution">
    <text evidence="1">The sequence shown here is derived from an EMBL/GenBank/DDBJ whole genome shotgun (WGS) entry which is preliminary data.</text>
</comment>
<reference evidence="1 2" key="1">
    <citation type="submission" date="2017-05" db="EMBL/GenBank/DDBJ databases">
        <title>The draft genome sequence of Idiomarina salinarum WNB302.</title>
        <authorList>
            <person name="Sun Y."/>
            <person name="Chen B."/>
            <person name="Du Z."/>
        </authorList>
    </citation>
    <scope>NUCLEOTIDE SEQUENCE [LARGE SCALE GENOMIC DNA]</scope>
    <source>
        <strain evidence="1 2">WNB302</strain>
    </source>
</reference>
<dbReference type="AlphaFoldDB" id="A0A265UXA7"/>
<proteinExistence type="predicted"/>